<comment type="caution">
    <text evidence="8">The sequence shown here is derived from an EMBL/GenBank/DDBJ whole genome shotgun (WGS) entry which is preliminary data.</text>
</comment>
<feature type="region of interest" description="Disordered" evidence="6">
    <location>
        <begin position="171"/>
        <end position="209"/>
    </location>
</feature>
<dbReference type="OrthoDB" id="47494at2759"/>
<keyword evidence="4" id="KW-0560">Oxidoreductase</keyword>
<dbReference type="PRINTS" id="PR00420">
    <property type="entry name" value="RNGMNOXGNASE"/>
</dbReference>
<keyword evidence="3" id="KW-0274">FAD</keyword>
<proteinExistence type="predicted"/>
<name>A0A0F8VD66_9EURO</name>
<dbReference type="InterPro" id="IPR002938">
    <property type="entry name" value="FAD-bd"/>
</dbReference>
<keyword evidence="9" id="KW-1185">Reference proteome</keyword>
<dbReference type="Gene3D" id="3.50.50.60">
    <property type="entry name" value="FAD/NAD(P)-binding domain"/>
    <property type="match status" value="1"/>
</dbReference>
<feature type="domain" description="FAD-binding" evidence="7">
    <location>
        <begin position="2"/>
        <end position="347"/>
    </location>
</feature>
<dbReference type="PANTHER" id="PTHR47178">
    <property type="entry name" value="MONOOXYGENASE, FAD-BINDING"/>
    <property type="match status" value="1"/>
</dbReference>
<evidence type="ECO:0000313" key="8">
    <source>
        <dbReference type="EMBL" id="KKK21036.1"/>
    </source>
</evidence>
<dbReference type="InterPro" id="IPR036188">
    <property type="entry name" value="FAD/NAD-bd_sf"/>
</dbReference>
<protein>
    <recommendedName>
        <fullName evidence="7">FAD-binding domain-containing protein</fullName>
    </recommendedName>
</protein>
<comment type="cofactor">
    <cofactor evidence="1">
        <name>FAD</name>
        <dbReference type="ChEBI" id="CHEBI:57692"/>
    </cofactor>
</comment>
<evidence type="ECO:0000256" key="2">
    <source>
        <dbReference type="ARBA" id="ARBA00022630"/>
    </source>
</evidence>
<dbReference type="GO" id="GO:0071949">
    <property type="term" value="F:FAD binding"/>
    <property type="evidence" value="ECO:0007669"/>
    <property type="project" value="InterPro"/>
</dbReference>
<dbReference type="Pfam" id="PF01494">
    <property type="entry name" value="FAD_binding_3"/>
    <property type="match status" value="1"/>
</dbReference>
<evidence type="ECO:0000256" key="6">
    <source>
        <dbReference type="SAM" id="MobiDB-lite"/>
    </source>
</evidence>
<dbReference type="PANTHER" id="PTHR47178:SF6">
    <property type="entry name" value="FAD-BINDING DOMAIN-CONTAINING PROTEIN"/>
    <property type="match status" value="1"/>
</dbReference>
<reference evidence="8 9" key="1">
    <citation type="submission" date="2015-02" db="EMBL/GenBank/DDBJ databases">
        <title>Draft Genome Sequences of Two Closely-Related Aflatoxigenic Aspergillus Species Obtained from the Cote d'Ivoire.</title>
        <authorList>
            <person name="Moore G.G."/>
            <person name="Beltz S.B."/>
            <person name="Mack B.M."/>
        </authorList>
    </citation>
    <scope>NUCLEOTIDE SEQUENCE [LARGE SCALE GENOMIC DNA]</scope>
    <source>
        <strain evidence="8 9">SRRC1432</strain>
    </source>
</reference>
<organism evidence="8 9">
    <name type="scientific">Aspergillus ochraceoroseus</name>
    <dbReference type="NCBI Taxonomy" id="138278"/>
    <lineage>
        <taxon>Eukaryota</taxon>
        <taxon>Fungi</taxon>
        <taxon>Dikarya</taxon>
        <taxon>Ascomycota</taxon>
        <taxon>Pezizomycotina</taxon>
        <taxon>Eurotiomycetes</taxon>
        <taxon>Eurotiomycetidae</taxon>
        <taxon>Eurotiales</taxon>
        <taxon>Aspergillaceae</taxon>
        <taxon>Aspergillus</taxon>
        <taxon>Aspergillus subgen. Nidulantes</taxon>
    </lineage>
</organism>
<evidence type="ECO:0000256" key="5">
    <source>
        <dbReference type="ARBA" id="ARBA00023033"/>
    </source>
</evidence>
<evidence type="ECO:0000256" key="3">
    <source>
        <dbReference type="ARBA" id="ARBA00022827"/>
    </source>
</evidence>
<keyword evidence="2" id="KW-0285">Flavoprotein</keyword>
<accession>A0A0F8VD66</accession>
<dbReference type="SUPFAM" id="SSF51905">
    <property type="entry name" value="FAD/NAD(P)-binding domain"/>
    <property type="match status" value="1"/>
</dbReference>
<dbReference type="GO" id="GO:0004497">
    <property type="term" value="F:monooxygenase activity"/>
    <property type="evidence" value="ECO:0007669"/>
    <property type="project" value="UniProtKB-KW"/>
</dbReference>
<keyword evidence="5" id="KW-0503">Monooxygenase</keyword>
<sequence>MHVLIAGAGLGGLTLAQNLRKRGISYEIFERDDNKDSRFQGWAIALHTITDDLVASMPSDLPDLKESTNHMNPLKLPTQICLYPAESNMRVGWEDSADTPFIRAERYRLRNWLSTNIPIQWGKRVQRIEHDDQGVTVYFEDGTSAKGDLLVGADGVKSVGTDVRACVRHSARATAPKAPRRGAERHPISRHHRATDIVRRGAPAPARAQHGSYSLIDAERGYLTFCSLHDVAPDGKSARYYWIMSRSDSTIAEPDHWLKKATQQEKLDHVLEVMQNRDPKFREIFESTPVDGIKEETHVWRDLELDGLPAGRVVLMGDAAHVMTPFRGEGGYNTFLDAMALAKVLDQLNADGGVRNIEAVKAAVNEYNQEMLERGVKSVRLSREWVDGSKVKDKKPLLAPMKVIPPAEVVLDVGA</sequence>
<evidence type="ECO:0000256" key="1">
    <source>
        <dbReference type="ARBA" id="ARBA00001974"/>
    </source>
</evidence>
<dbReference type="Proteomes" id="UP000034947">
    <property type="component" value="Unassembled WGS sequence"/>
</dbReference>
<evidence type="ECO:0000256" key="4">
    <source>
        <dbReference type="ARBA" id="ARBA00023002"/>
    </source>
</evidence>
<gene>
    <name evidence="8" type="ORF">AOCH_004150</name>
</gene>
<evidence type="ECO:0000313" key="9">
    <source>
        <dbReference type="Proteomes" id="UP000034947"/>
    </source>
</evidence>
<dbReference type="VEuPathDB" id="FungiDB:P175DRAFT_0501244"/>
<dbReference type="EMBL" id="JYKN01001300">
    <property type="protein sequence ID" value="KKK21036.1"/>
    <property type="molecule type" value="Genomic_DNA"/>
</dbReference>
<evidence type="ECO:0000259" key="7">
    <source>
        <dbReference type="Pfam" id="PF01494"/>
    </source>
</evidence>
<dbReference type="AlphaFoldDB" id="A0A0F8VD66"/>